<proteinExistence type="predicted"/>
<evidence type="ECO:0000313" key="1">
    <source>
        <dbReference type="EMBL" id="QMV40195.1"/>
    </source>
</evidence>
<organism evidence="1 2">
    <name type="scientific">Cohnella cholangitidis</name>
    <dbReference type="NCBI Taxonomy" id="2598458"/>
    <lineage>
        <taxon>Bacteria</taxon>
        <taxon>Bacillati</taxon>
        <taxon>Bacillota</taxon>
        <taxon>Bacilli</taxon>
        <taxon>Bacillales</taxon>
        <taxon>Paenibacillaceae</taxon>
        <taxon>Cohnella</taxon>
    </lineage>
</organism>
<dbReference type="InterPro" id="IPR007263">
    <property type="entry name" value="DCC1-like"/>
</dbReference>
<dbReference type="EMBL" id="CP041969">
    <property type="protein sequence ID" value="QMV40195.1"/>
    <property type="molecule type" value="Genomic_DNA"/>
</dbReference>
<sequence length="141" mass="16001">MNGTANDSKAPVILLIDGECNMCHGISRFVIRRDPKAKFRFASLQSNTGQRMLQEGGLSASDLDTVVMVDNGRYDTKSTAALRLFRKLGGAWALLYIGIIVPKAIRDRVYDMIARRRYRWFGRNESCLIPTADVRKRFIED</sequence>
<dbReference type="KEGG" id="cchl:FPL14_02495"/>
<dbReference type="PANTHER" id="PTHR33639:SF2">
    <property type="entry name" value="DUF393 DOMAIN-CONTAINING PROTEIN"/>
    <property type="match status" value="1"/>
</dbReference>
<gene>
    <name evidence="1" type="ORF">FPL14_02495</name>
</gene>
<dbReference type="Pfam" id="PF04134">
    <property type="entry name" value="DCC1-like"/>
    <property type="match status" value="1"/>
</dbReference>
<protein>
    <submittedName>
        <fullName evidence="1">Thiol-disulfide oxidoreductase DCC family protein</fullName>
    </submittedName>
</protein>
<evidence type="ECO:0000313" key="2">
    <source>
        <dbReference type="Proteomes" id="UP000515679"/>
    </source>
</evidence>
<dbReference type="PANTHER" id="PTHR33639">
    <property type="entry name" value="THIOL-DISULFIDE OXIDOREDUCTASE DCC"/>
    <property type="match status" value="1"/>
</dbReference>
<accession>A0A7G5BTB1</accession>
<dbReference type="InterPro" id="IPR052927">
    <property type="entry name" value="DCC_oxidoreductase"/>
</dbReference>
<dbReference type="AlphaFoldDB" id="A0A7G5BTB1"/>
<dbReference type="Proteomes" id="UP000515679">
    <property type="component" value="Chromosome"/>
</dbReference>
<keyword evidence="2" id="KW-1185">Reference proteome</keyword>
<reference evidence="1 2" key="1">
    <citation type="submission" date="2019-07" db="EMBL/GenBank/DDBJ databases">
        <authorList>
            <person name="Kim J.K."/>
            <person name="Cheong H.-M."/>
            <person name="Choi Y."/>
            <person name="Hwang K.J."/>
            <person name="Lee S."/>
            <person name="Choi C."/>
        </authorList>
    </citation>
    <scope>NUCLEOTIDE SEQUENCE [LARGE SCALE GENOMIC DNA]</scope>
    <source>
        <strain evidence="1 2">KS 22</strain>
    </source>
</reference>
<dbReference type="GO" id="GO:0015035">
    <property type="term" value="F:protein-disulfide reductase activity"/>
    <property type="evidence" value="ECO:0007669"/>
    <property type="project" value="InterPro"/>
</dbReference>
<dbReference type="RefSeq" id="WP_182301553.1">
    <property type="nucleotide sequence ID" value="NZ_CP041969.1"/>
</dbReference>
<name>A0A7G5BTB1_9BACL</name>